<accession>A0ABQ3XA64</accession>
<gene>
    <name evidence="2" type="ORF">Aco03nite_037830</name>
</gene>
<dbReference type="Proteomes" id="UP000612282">
    <property type="component" value="Unassembled WGS sequence"/>
</dbReference>
<name>A0ABQ3XA64_9ACTN</name>
<proteinExistence type="predicted"/>
<evidence type="ECO:0000313" key="3">
    <source>
        <dbReference type="Proteomes" id="UP000612282"/>
    </source>
</evidence>
<dbReference type="EMBL" id="BOMG01000049">
    <property type="protein sequence ID" value="GID55379.1"/>
    <property type="molecule type" value="Genomic_DNA"/>
</dbReference>
<sequence>MVEADGQTVVGEIAADPQHLVGATAGHEALHDPPADRGGLDQSLEPGGPGRGEKQGTEHAPSVTSAPGADPRERYRFARAELDRVSPTCPIGSGAATVVG</sequence>
<feature type="compositionally biased region" description="Basic and acidic residues" evidence="1">
    <location>
        <begin position="28"/>
        <end position="39"/>
    </location>
</feature>
<organism evidence="2 3">
    <name type="scientific">Actinoplanes couchii</name>
    <dbReference type="NCBI Taxonomy" id="403638"/>
    <lineage>
        <taxon>Bacteria</taxon>
        <taxon>Bacillati</taxon>
        <taxon>Actinomycetota</taxon>
        <taxon>Actinomycetes</taxon>
        <taxon>Micromonosporales</taxon>
        <taxon>Micromonosporaceae</taxon>
        <taxon>Actinoplanes</taxon>
    </lineage>
</organism>
<protein>
    <submittedName>
        <fullName evidence="2">Uncharacterized protein</fullName>
    </submittedName>
</protein>
<evidence type="ECO:0000313" key="2">
    <source>
        <dbReference type="EMBL" id="GID55379.1"/>
    </source>
</evidence>
<reference evidence="2 3" key="1">
    <citation type="submission" date="2021-01" db="EMBL/GenBank/DDBJ databases">
        <title>Whole genome shotgun sequence of Actinoplanes couchii NBRC 106145.</title>
        <authorList>
            <person name="Komaki H."/>
            <person name="Tamura T."/>
        </authorList>
    </citation>
    <scope>NUCLEOTIDE SEQUENCE [LARGE SCALE GENOMIC DNA]</scope>
    <source>
        <strain evidence="2 3">NBRC 106145</strain>
    </source>
</reference>
<evidence type="ECO:0000256" key="1">
    <source>
        <dbReference type="SAM" id="MobiDB-lite"/>
    </source>
</evidence>
<comment type="caution">
    <text evidence="2">The sequence shown here is derived from an EMBL/GenBank/DDBJ whole genome shotgun (WGS) entry which is preliminary data.</text>
</comment>
<feature type="region of interest" description="Disordered" evidence="1">
    <location>
        <begin position="1"/>
        <end position="72"/>
    </location>
</feature>
<keyword evidence="3" id="KW-1185">Reference proteome</keyword>